<organism evidence="2 3">
    <name type="scientific">Streptomyces violaceusniger</name>
    <dbReference type="NCBI Taxonomy" id="68280"/>
    <lineage>
        <taxon>Bacteria</taxon>
        <taxon>Bacillati</taxon>
        <taxon>Actinomycetota</taxon>
        <taxon>Actinomycetes</taxon>
        <taxon>Kitasatosporales</taxon>
        <taxon>Streptomycetaceae</taxon>
        <taxon>Streptomyces</taxon>
        <taxon>Streptomyces violaceusniger group</taxon>
    </lineage>
</organism>
<reference evidence="2 3" key="1">
    <citation type="journal article" date="2020" name="Int. J. Syst. Evol. Microbiol.">
        <title>Reclassification of Streptomyces castelarensis and Streptomyces sporoclivatus as later heterotypic synonyms of Streptomyces antimycoticus.</title>
        <authorList>
            <person name="Komaki H."/>
            <person name="Tamura T."/>
        </authorList>
    </citation>
    <scope>NUCLEOTIDE SEQUENCE [LARGE SCALE GENOMIC DNA]</scope>
    <source>
        <strain evidence="2 3">NBRC 13459</strain>
    </source>
</reference>
<feature type="compositionally biased region" description="Basic and acidic residues" evidence="1">
    <location>
        <begin position="27"/>
        <end position="36"/>
    </location>
</feature>
<feature type="region of interest" description="Disordered" evidence="1">
    <location>
        <begin position="24"/>
        <end position="58"/>
    </location>
</feature>
<sequence>MAESGRANGVTFAQEWTQLKQNAAGRMKLDGAEKESSGGAGDLKSSKAAWRKAGEGVGSLREGIRKALTELDEGQKGLGKDAGCQTAAAQRAVLESWMRYAKDVSKRCGELRKAMEQTGHDHANIDQAVKDEVDKLKAKYEDTPAVGGRTGHG</sequence>
<accession>A0A4D4LFC2</accession>
<evidence type="ECO:0000313" key="3">
    <source>
        <dbReference type="Proteomes" id="UP000301309"/>
    </source>
</evidence>
<dbReference type="EMBL" id="BJHW01000001">
    <property type="protein sequence ID" value="GDY56609.1"/>
    <property type="molecule type" value="Genomic_DNA"/>
</dbReference>
<name>A0A4D4LFC2_STRVO</name>
<gene>
    <name evidence="2" type="ORF">SVIO_072320</name>
</gene>
<dbReference type="AlphaFoldDB" id="A0A4D4LFC2"/>
<protein>
    <submittedName>
        <fullName evidence="2">Uncharacterized protein</fullName>
    </submittedName>
</protein>
<keyword evidence="3" id="KW-1185">Reference proteome</keyword>
<evidence type="ECO:0000256" key="1">
    <source>
        <dbReference type="SAM" id="MobiDB-lite"/>
    </source>
</evidence>
<dbReference type="Proteomes" id="UP000301309">
    <property type="component" value="Unassembled WGS sequence"/>
</dbReference>
<proteinExistence type="predicted"/>
<comment type="caution">
    <text evidence="2">The sequence shown here is derived from an EMBL/GenBank/DDBJ whole genome shotgun (WGS) entry which is preliminary data.</text>
</comment>
<evidence type="ECO:0000313" key="2">
    <source>
        <dbReference type="EMBL" id="GDY56609.1"/>
    </source>
</evidence>